<reference evidence="2 4" key="2">
    <citation type="journal article" date="2019" name="PLoS Negl. Trop. Dis.">
        <title>Revisiting the worldwide diversity of Leptospira species in the environment.</title>
        <authorList>
            <person name="Vincent A.T."/>
            <person name="Schiettekatte O."/>
            <person name="Bourhy P."/>
            <person name="Veyrier F.J."/>
            <person name="Picardeau M."/>
        </authorList>
    </citation>
    <scope>NUCLEOTIDE SEQUENCE [LARGE SCALE GENOMIC DNA]</scope>
    <source>
        <strain evidence="2 4">201702405</strain>
        <strain evidence="3">201702406</strain>
    </source>
</reference>
<dbReference type="Proteomes" id="UP000297832">
    <property type="component" value="Unassembled WGS sequence"/>
</dbReference>
<evidence type="ECO:0000259" key="1">
    <source>
        <dbReference type="Pfam" id="PF07588"/>
    </source>
</evidence>
<name>A0A5F2C227_9LEPT</name>
<dbReference type="InterPro" id="IPR038081">
    <property type="entry name" value="CalX-like_sf"/>
</dbReference>
<evidence type="ECO:0000313" key="5">
    <source>
        <dbReference type="Proteomes" id="UP000298057"/>
    </source>
</evidence>
<dbReference type="EMBL" id="RQGU01000090">
    <property type="protein sequence ID" value="TGM21212.1"/>
    <property type="molecule type" value="Genomic_DNA"/>
</dbReference>
<gene>
    <name evidence="2" type="ORF">EHQ81_18020</name>
    <name evidence="3" type="ORF">EHQ82_09405</name>
</gene>
<reference evidence="3" key="1">
    <citation type="submission" date="2018-10" db="EMBL/GenBank/DDBJ databases">
        <authorList>
            <person name="Vincent A.T."/>
            <person name="Schiettekatte O."/>
            <person name="Bourhy P."/>
            <person name="Veyrier F.J."/>
            <person name="Picardeau M."/>
        </authorList>
    </citation>
    <scope>NUCLEOTIDE SEQUENCE</scope>
    <source>
        <strain evidence="3">201702406</strain>
    </source>
</reference>
<feature type="domain" description="DUF1554" evidence="1">
    <location>
        <begin position="907"/>
        <end position="1045"/>
    </location>
</feature>
<evidence type="ECO:0000313" key="4">
    <source>
        <dbReference type="Proteomes" id="UP000297832"/>
    </source>
</evidence>
<dbReference type="SUPFAM" id="SSF141072">
    <property type="entry name" value="CalX-like"/>
    <property type="match status" value="2"/>
</dbReference>
<dbReference type="InterPro" id="IPR011448">
    <property type="entry name" value="DUF1554"/>
</dbReference>
<dbReference type="Pfam" id="PF07588">
    <property type="entry name" value="DUF1554"/>
    <property type="match status" value="1"/>
</dbReference>
<sequence length="1070" mass="112853">MKKIRVNIYLRMPSLNPINPTGPRSMKRIRKRYPISIFILSVLLLLQCKGSTNSLDYILSGVSEKFPQSANGVSVSSPNYSYVVPENPTNGTLDIEIRLNKIPTADVTLPLSLSHTDRATISVPTVTFTAGNWDSPQTITITGIDNLAVEGNKDISLYVGKATSEDKSYNGLYTPSIGITVIDDDSYSIVVSPKKDLITTEKGNTASFAVVLSKAPSGNVVIPSIQSSDLTEGTVSPSSLTFTSGNFNTPQVVTITGVDDVLTDGNIQYKINLGNSTSSDSNYNNLILPSVSVTNIDYEEPAIIVTPTTLNINEAGAAKTFTVTLTVEPPGNVTIPVSSSNPSRATADTSLLTFTPANYNTPQTVTVTPVNNQIADGNVIVNIILGTATDYGNENPPDVKVNITDDDSPGITVSTLSTNTNEAGQNAFFTVVLTSEPTSNVTVSFNEKKDSVNSNNKEGTIDQTQVTFTPSNWNTPQSVVVTGVDDDVMDGNVQYQIGVNKATSSDSKYNNKTPSPNFVTVNNLDDDTAGYVIFANGITTLTSNSSVSINGFATDDSAKLDPQTYSKFTIRLRSQPLSNVTLNLSSGSTTSDGVLNTSTLVFTPSKNVAGGWNQDREITVTGSSNGVNEGNHDYTVSTSTTTTDSKYGSSTFVKNPSFVYYSCDNDVSNLISSCRRSGGFSTSEGGGTATIYLITQSSPSSTVTVPASSDDTTEGTVTASATITSGNWNTMISSGTNKIVATGVDDALVDGNVLYNIIYGAASGGLTNTAPSTPIRNIDDEQVLTFSNISGDTSEDGTTATFKVKLGLSSPPTGDVTFTLSCKSGSTECASVSPTSLTFTSSDYNVNKTITITGKNDNRVDGTQSSCVSFSLLTSSDATFDQYQPPDYCGVQNLDNDKLIWVTSLTKSGNLNSGMTVADDSCNDGADPNKPTDMGSAAYKALIVDGSTRIATTTGTNATGQTNWVLDASRDYYLKSGSLPYSNKVFTTNSFKLFSFGSLTTAFSGSGSDSFWTGLNSNWTTASNHCNMWTDDITSGITGQYGIGNAIGSGAISSGNDSCSVSKKFICVQQ</sequence>
<dbReference type="InterPro" id="IPR016187">
    <property type="entry name" value="CTDL_fold"/>
</dbReference>
<organism evidence="2 4">
    <name type="scientific">Leptospira selangorensis</name>
    <dbReference type="NCBI Taxonomy" id="2484982"/>
    <lineage>
        <taxon>Bacteria</taxon>
        <taxon>Pseudomonadati</taxon>
        <taxon>Spirochaetota</taxon>
        <taxon>Spirochaetia</taxon>
        <taxon>Leptospirales</taxon>
        <taxon>Leptospiraceae</taxon>
        <taxon>Leptospira</taxon>
    </lineage>
</organism>
<comment type="caution">
    <text evidence="2">The sequence shown here is derived from an EMBL/GenBank/DDBJ whole genome shotgun (WGS) entry which is preliminary data.</text>
</comment>
<evidence type="ECO:0000313" key="3">
    <source>
        <dbReference type="EMBL" id="TGM21212.1"/>
    </source>
</evidence>
<protein>
    <submittedName>
        <fullName evidence="2">DUF1554 domain-containing protein</fullName>
    </submittedName>
</protein>
<keyword evidence="5" id="KW-1185">Reference proteome</keyword>
<dbReference type="Proteomes" id="UP000298057">
    <property type="component" value="Unassembled WGS sequence"/>
</dbReference>
<accession>A0A5F2C227</accession>
<dbReference type="SUPFAM" id="SSF56436">
    <property type="entry name" value="C-type lectin-like"/>
    <property type="match status" value="1"/>
</dbReference>
<proteinExistence type="predicted"/>
<dbReference type="EMBL" id="RQGV01000019">
    <property type="protein sequence ID" value="TGM11563.1"/>
    <property type="molecule type" value="Genomic_DNA"/>
</dbReference>
<evidence type="ECO:0000313" key="2">
    <source>
        <dbReference type="EMBL" id="TGM11563.1"/>
    </source>
</evidence>
<dbReference type="AlphaFoldDB" id="A0A5F2C227"/>